<dbReference type="RefSeq" id="WP_145189756.1">
    <property type="nucleotide sequence ID" value="NZ_CP036290.1"/>
</dbReference>
<dbReference type="GO" id="GO:0003677">
    <property type="term" value="F:DNA binding"/>
    <property type="evidence" value="ECO:0007669"/>
    <property type="project" value="UniProtKB-UniRule"/>
</dbReference>
<keyword evidence="4 11" id="KW-0240">DNA-directed RNA polymerase</keyword>
<dbReference type="NCBIfam" id="NF003519">
    <property type="entry name" value="PRK05182.2-5"/>
    <property type="match status" value="1"/>
</dbReference>
<evidence type="ECO:0000313" key="14">
    <source>
        <dbReference type="Proteomes" id="UP000319342"/>
    </source>
</evidence>
<dbReference type="InterPro" id="IPR011260">
    <property type="entry name" value="RNAP_asu_C"/>
</dbReference>
<dbReference type="EC" id="2.7.7.6" evidence="2 11"/>
<dbReference type="OrthoDB" id="9805706at2"/>
<feature type="domain" description="DNA-directed RNA polymerase RpoA/D/Rpb3-type" evidence="12">
    <location>
        <begin position="25"/>
        <end position="232"/>
    </location>
</feature>
<dbReference type="GO" id="GO:0003899">
    <property type="term" value="F:DNA-directed RNA polymerase activity"/>
    <property type="evidence" value="ECO:0007669"/>
    <property type="project" value="UniProtKB-UniRule"/>
</dbReference>
<dbReference type="SUPFAM" id="SSF56553">
    <property type="entry name" value="Insert subdomain of RNA polymerase alpha subunit"/>
    <property type="match status" value="1"/>
</dbReference>
<evidence type="ECO:0000256" key="5">
    <source>
        <dbReference type="ARBA" id="ARBA00022679"/>
    </source>
</evidence>
<evidence type="ECO:0000256" key="3">
    <source>
        <dbReference type="ARBA" id="ARBA00015972"/>
    </source>
</evidence>
<dbReference type="Gene3D" id="3.30.1360.10">
    <property type="entry name" value="RNA polymerase, RBP11-like subunit"/>
    <property type="match status" value="1"/>
</dbReference>
<name>A0A518D2R7_9BACT</name>
<evidence type="ECO:0000313" key="13">
    <source>
        <dbReference type="EMBL" id="QDU85770.1"/>
    </source>
</evidence>
<evidence type="ECO:0000256" key="9">
    <source>
        <dbReference type="ARBA" id="ARBA00033070"/>
    </source>
</evidence>
<dbReference type="SUPFAM" id="SSF47789">
    <property type="entry name" value="C-terminal domain of RNA polymerase alpha subunit"/>
    <property type="match status" value="1"/>
</dbReference>
<dbReference type="GO" id="GO:0006351">
    <property type="term" value="P:DNA-templated transcription"/>
    <property type="evidence" value="ECO:0007669"/>
    <property type="project" value="UniProtKB-UniRule"/>
</dbReference>
<reference evidence="13 14" key="1">
    <citation type="submission" date="2019-02" db="EMBL/GenBank/DDBJ databases">
        <title>Deep-cultivation of Planctomycetes and their phenomic and genomic characterization uncovers novel biology.</title>
        <authorList>
            <person name="Wiegand S."/>
            <person name="Jogler M."/>
            <person name="Boedeker C."/>
            <person name="Pinto D."/>
            <person name="Vollmers J."/>
            <person name="Rivas-Marin E."/>
            <person name="Kohn T."/>
            <person name="Peeters S.H."/>
            <person name="Heuer A."/>
            <person name="Rast P."/>
            <person name="Oberbeckmann S."/>
            <person name="Bunk B."/>
            <person name="Jeske O."/>
            <person name="Meyerdierks A."/>
            <person name="Storesund J.E."/>
            <person name="Kallscheuer N."/>
            <person name="Luecker S."/>
            <person name="Lage O.M."/>
            <person name="Pohl T."/>
            <person name="Merkel B.J."/>
            <person name="Hornburger P."/>
            <person name="Mueller R.-W."/>
            <person name="Bruemmer F."/>
            <person name="Labrenz M."/>
            <person name="Spormann A.M."/>
            <person name="Op den Camp H."/>
            <person name="Overmann J."/>
            <person name="Amann R."/>
            <person name="Jetten M.S.M."/>
            <person name="Mascher T."/>
            <person name="Medema M.H."/>
            <person name="Devos D.P."/>
            <person name="Kaster A.-K."/>
            <person name="Ovreas L."/>
            <person name="Rohde M."/>
            <person name="Galperin M.Y."/>
            <person name="Jogler C."/>
        </authorList>
    </citation>
    <scope>NUCLEOTIDE SEQUENCE [LARGE SCALE GENOMIC DNA]</scope>
    <source>
        <strain evidence="13 14">Pla163</strain>
    </source>
</reference>
<accession>A0A518D2R7</accession>
<dbReference type="SMART" id="SM00662">
    <property type="entry name" value="RPOLD"/>
    <property type="match status" value="1"/>
</dbReference>
<keyword evidence="7 11" id="KW-0804">Transcription</keyword>
<dbReference type="Gene3D" id="1.10.150.20">
    <property type="entry name" value="5' to 3' exonuclease, C-terminal subdomain"/>
    <property type="match status" value="1"/>
</dbReference>
<dbReference type="GO" id="GO:0046983">
    <property type="term" value="F:protein dimerization activity"/>
    <property type="evidence" value="ECO:0007669"/>
    <property type="project" value="InterPro"/>
</dbReference>
<organism evidence="13 14">
    <name type="scientific">Rohdeia mirabilis</name>
    <dbReference type="NCBI Taxonomy" id="2528008"/>
    <lineage>
        <taxon>Bacteria</taxon>
        <taxon>Pseudomonadati</taxon>
        <taxon>Planctomycetota</taxon>
        <taxon>Planctomycetia</taxon>
        <taxon>Planctomycetia incertae sedis</taxon>
        <taxon>Rohdeia</taxon>
    </lineage>
</organism>
<dbReference type="InterPro" id="IPR011773">
    <property type="entry name" value="DNA-dir_RpoA"/>
</dbReference>
<feature type="region of interest" description="Alpha N-terminal domain (alpha-NTD)" evidence="11">
    <location>
        <begin position="1"/>
        <end position="233"/>
    </location>
</feature>
<evidence type="ECO:0000256" key="11">
    <source>
        <dbReference type="HAMAP-Rule" id="MF_00059"/>
    </source>
</evidence>
<dbReference type="CDD" id="cd06928">
    <property type="entry name" value="RNAP_alpha_NTD"/>
    <property type="match status" value="1"/>
</dbReference>
<gene>
    <name evidence="13" type="primary">rpoA_2</name>
    <name evidence="11" type="synonym">rpoA</name>
    <name evidence="13" type="ORF">Pla163_29070</name>
</gene>
<protein>
    <recommendedName>
        <fullName evidence="3 11">DNA-directed RNA polymerase subunit alpha</fullName>
        <shortName evidence="11">RNAP subunit alpha</shortName>
        <ecNumber evidence="2 11">2.7.7.6</ecNumber>
    </recommendedName>
    <alternativeName>
        <fullName evidence="9 11">RNA polymerase subunit alpha</fullName>
    </alternativeName>
    <alternativeName>
        <fullName evidence="8 11">Transcriptase subunit alpha</fullName>
    </alternativeName>
</protein>
<evidence type="ECO:0000256" key="1">
    <source>
        <dbReference type="ARBA" id="ARBA00007123"/>
    </source>
</evidence>
<keyword evidence="5 11" id="KW-0808">Transferase</keyword>
<evidence type="ECO:0000256" key="7">
    <source>
        <dbReference type="ARBA" id="ARBA00023163"/>
    </source>
</evidence>
<dbReference type="Proteomes" id="UP000319342">
    <property type="component" value="Chromosome"/>
</dbReference>
<dbReference type="HAMAP" id="MF_00059">
    <property type="entry name" value="RNApol_bact_RpoA"/>
    <property type="match status" value="1"/>
</dbReference>
<comment type="function">
    <text evidence="11">DNA-dependent RNA polymerase catalyzes the transcription of DNA into RNA using the four ribonucleoside triphosphates as substrates.</text>
</comment>
<dbReference type="Pfam" id="PF01193">
    <property type="entry name" value="RNA_pol_L"/>
    <property type="match status" value="1"/>
</dbReference>
<dbReference type="NCBIfam" id="TIGR02027">
    <property type="entry name" value="rpoA"/>
    <property type="match status" value="1"/>
</dbReference>
<proteinExistence type="inferred from homology"/>
<dbReference type="InterPro" id="IPR011263">
    <property type="entry name" value="DNA-dir_RNA_pol_RpoA/D/Rpb3"/>
</dbReference>
<evidence type="ECO:0000256" key="4">
    <source>
        <dbReference type="ARBA" id="ARBA00022478"/>
    </source>
</evidence>
<evidence type="ECO:0000256" key="2">
    <source>
        <dbReference type="ARBA" id="ARBA00012418"/>
    </source>
</evidence>
<dbReference type="EMBL" id="CP036290">
    <property type="protein sequence ID" value="QDU85770.1"/>
    <property type="molecule type" value="Genomic_DNA"/>
</dbReference>
<dbReference type="FunFam" id="2.170.120.12:FF:000001">
    <property type="entry name" value="DNA-directed RNA polymerase subunit alpha"/>
    <property type="match status" value="1"/>
</dbReference>
<feature type="region of interest" description="Alpha C-terminal domain (alpha-CTD)" evidence="11">
    <location>
        <begin position="260"/>
        <end position="332"/>
    </location>
</feature>
<evidence type="ECO:0000256" key="8">
    <source>
        <dbReference type="ARBA" id="ARBA00032524"/>
    </source>
</evidence>
<dbReference type="NCBIfam" id="NF003513">
    <property type="entry name" value="PRK05182.1-2"/>
    <property type="match status" value="1"/>
</dbReference>
<evidence type="ECO:0000256" key="10">
    <source>
        <dbReference type="ARBA" id="ARBA00048552"/>
    </source>
</evidence>
<dbReference type="GO" id="GO:0005737">
    <property type="term" value="C:cytoplasm"/>
    <property type="evidence" value="ECO:0007669"/>
    <property type="project" value="UniProtKB-ARBA"/>
</dbReference>
<dbReference type="InterPro" id="IPR011262">
    <property type="entry name" value="DNA-dir_RNA_pol_insert"/>
</dbReference>
<dbReference type="InterPro" id="IPR036603">
    <property type="entry name" value="RBP11-like"/>
</dbReference>
<keyword evidence="14" id="KW-1185">Reference proteome</keyword>
<sequence>MRIRWRNFELPSKVQPDRESLTGQYGRFVVEPFERGFGNTIGNGLRRALLSSIEGTAVTSVFVEGSEHEFDSLEGVYEDVTDIIMNLKRLRIRMPGDGEITCRILKSGKGPVTGADVQCEGDATVINKDLHIANLTLDRELNIEMQVKKGRGYVPAEENRVEGASIGTIAVDSVYSPVHRVRFAVEATRVGKFTNYDRLVMEIWTDGTVSPEMALTEAAKIYRKHLNPFVMFEPELGESSIPDDPSNSDLHHKNREVDELNKRMDLSLDELELSVRARNCLDGAEITSVRQLVTMPEAEVIKLKNLGRTSLTEIKNKLAELGLELGMEDDDE</sequence>
<comment type="domain">
    <text evidence="11">The N-terminal domain is essential for RNAP assembly and basal transcription, whereas the C-terminal domain is involved in interaction with transcriptional regulators and with upstream promoter elements.</text>
</comment>
<dbReference type="InterPro" id="IPR036643">
    <property type="entry name" value="RNApol_insert_sf"/>
</dbReference>
<dbReference type="Gene3D" id="2.170.120.12">
    <property type="entry name" value="DNA-directed RNA polymerase, insert domain"/>
    <property type="match status" value="1"/>
</dbReference>
<evidence type="ECO:0000259" key="12">
    <source>
        <dbReference type="SMART" id="SM00662"/>
    </source>
</evidence>
<evidence type="ECO:0000256" key="6">
    <source>
        <dbReference type="ARBA" id="ARBA00022695"/>
    </source>
</evidence>
<comment type="similarity">
    <text evidence="1 11">Belongs to the RNA polymerase alpha chain family.</text>
</comment>
<keyword evidence="6 11" id="KW-0548">Nucleotidyltransferase</keyword>
<dbReference type="Pfam" id="PF03118">
    <property type="entry name" value="RNA_pol_A_CTD"/>
    <property type="match status" value="1"/>
</dbReference>
<comment type="subunit">
    <text evidence="11">Homodimer. The RNAP catalytic core consists of 2 alpha, 1 beta, 1 beta' and 1 omega subunit. When a sigma factor is associated with the core the holoenzyme is formed, which can initiate transcription.</text>
</comment>
<dbReference type="GO" id="GO:0000428">
    <property type="term" value="C:DNA-directed RNA polymerase complex"/>
    <property type="evidence" value="ECO:0007669"/>
    <property type="project" value="UniProtKB-KW"/>
</dbReference>
<dbReference type="AlphaFoldDB" id="A0A518D2R7"/>
<dbReference type="SUPFAM" id="SSF55257">
    <property type="entry name" value="RBP11-like subunits of RNA polymerase"/>
    <property type="match status" value="1"/>
</dbReference>
<comment type="catalytic activity">
    <reaction evidence="10 11">
        <text>RNA(n) + a ribonucleoside 5'-triphosphate = RNA(n+1) + diphosphate</text>
        <dbReference type="Rhea" id="RHEA:21248"/>
        <dbReference type="Rhea" id="RHEA-COMP:14527"/>
        <dbReference type="Rhea" id="RHEA-COMP:17342"/>
        <dbReference type="ChEBI" id="CHEBI:33019"/>
        <dbReference type="ChEBI" id="CHEBI:61557"/>
        <dbReference type="ChEBI" id="CHEBI:140395"/>
        <dbReference type="EC" id="2.7.7.6"/>
    </reaction>
</comment>
<dbReference type="Pfam" id="PF01000">
    <property type="entry name" value="RNA_pol_A_bac"/>
    <property type="match status" value="1"/>
</dbReference>